<keyword evidence="8" id="KW-1185">Reference proteome</keyword>
<dbReference type="SMART" id="SM01043">
    <property type="entry name" value="BTAD"/>
    <property type="match status" value="1"/>
</dbReference>
<dbReference type="InterPro" id="IPR011990">
    <property type="entry name" value="TPR-like_helical_dom_sf"/>
</dbReference>
<dbReference type="PANTHER" id="PTHR35807:SF1">
    <property type="entry name" value="TRANSCRIPTIONAL REGULATOR REDD"/>
    <property type="match status" value="1"/>
</dbReference>
<evidence type="ECO:0000256" key="4">
    <source>
        <dbReference type="ARBA" id="ARBA00023163"/>
    </source>
</evidence>
<evidence type="ECO:0000259" key="6">
    <source>
        <dbReference type="PROSITE" id="PS51755"/>
    </source>
</evidence>
<dbReference type="Pfam" id="PF13424">
    <property type="entry name" value="TPR_12"/>
    <property type="match status" value="1"/>
</dbReference>
<sequence length="926" mass="98723">MGDDLRFSLLGPVRAWRGGRELELGSPQQRLVLAVLLLAEGRTVGGDQLLDALWGQARPRTAANVLRSYISRLRAVLGADAVASVGDGYALLAGTGDVAELRMLYGEGRYAEALALWQGEPLAGLGGDYVEAQRARLGEQRLAALEHRLGQDLDAGKDAEVVPELTALCAEHPTRERLRGLLMLALYRSGRQAEAIGVYTDTRNLLADELGVDPSPELAGLYQQIISADPALGRATARPRAAAAPAVRHVPRQLPADVADFTGRESEVETMVEALRSGETSALVVSAVAGTGGVGKTALAVHVAHRLAGDYPDGQLFVDLRGSGADPLEAELVLGSFLRALGLEEAPEEPAERAALFRSMLADRRVLVVLDNAAGVAQVRPLLPGSATCGVLVTSRVRLIGLTGARQLDLEVLGPVAALRLFTRIVGEQRVTAERGAAMELVAACGFLPLAIRIAAARLAARPNWSVAGMGDRLSDERRRLAELRAGDLAIEATFALSYEQLDAAHARAFRLLAVPDSADVSLQAAAALLDLPEPEAESVCEALVDVSMLESLSPGRYRFHDLLRVFARSRVDPEADAALDRLLDYSAAAVANRFRSLFPGDLRAELLPTGECEDAFDPGETDGLLSVVRQAATRDHADRYRLAWIVDMLTDVAPESVAFLHTLDLLVARAAAEPRAEGLARYLRSSLSSADRAARRSDALAAIELAQGDHYVTAAATAALGVQAFDDGDYQASVELLKRGVEIFAGRGDRGAQALWLGILARSLAAADEPGQAVEAARSAYRVHAELGGGTPRHPWAPYQLAFTLQAVGSLDEALRMFGTAVTGFREIGELDWVGTATTRMADIHLALGDHVSALELAEQGLAALREVDDEHWQGKALMILGQALTATGQQERGHACYTEALEIFDRLSLPEAEDVRTLLAVVKA</sequence>
<dbReference type="Pfam" id="PF00486">
    <property type="entry name" value="Trans_reg_C"/>
    <property type="match status" value="1"/>
</dbReference>
<gene>
    <name evidence="7" type="ORF">ACIBG2_48815</name>
</gene>
<dbReference type="InterPro" id="IPR001867">
    <property type="entry name" value="OmpR/PhoB-type_DNA-bd"/>
</dbReference>
<evidence type="ECO:0000313" key="7">
    <source>
        <dbReference type="EMBL" id="MFI6505358.1"/>
    </source>
</evidence>
<dbReference type="InterPro" id="IPR036388">
    <property type="entry name" value="WH-like_DNA-bd_sf"/>
</dbReference>
<dbReference type="InterPro" id="IPR051677">
    <property type="entry name" value="AfsR-DnrI-RedD_regulator"/>
</dbReference>
<dbReference type="InterPro" id="IPR027417">
    <property type="entry name" value="P-loop_NTPase"/>
</dbReference>
<dbReference type="Pfam" id="PF00931">
    <property type="entry name" value="NB-ARC"/>
    <property type="match status" value="1"/>
</dbReference>
<dbReference type="Pfam" id="PF03704">
    <property type="entry name" value="BTAD"/>
    <property type="match status" value="1"/>
</dbReference>
<dbReference type="InterPro" id="IPR016032">
    <property type="entry name" value="Sig_transdc_resp-reg_C-effctor"/>
</dbReference>
<dbReference type="SMART" id="SM00862">
    <property type="entry name" value="Trans_reg_C"/>
    <property type="match status" value="1"/>
</dbReference>
<dbReference type="PRINTS" id="PR00364">
    <property type="entry name" value="DISEASERSIST"/>
</dbReference>
<dbReference type="Gene3D" id="3.40.50.300">
    <property type="entry name" value="P-loop containing nucleotide triphosphate hydrolases"/>
    <property type="match status" value="1"/>
</dbReference>
<dbReference type="CDD" id="cd15831">
    <property type="entry name" value="BTAD"/>
    <property type="match status" value="1"/>
</dbReference>
<keyword evidence="3 5" id="KW-0238">DNA-binding</keyword>
<evidence type="ECO:0000256" key="5">
    <source>
        <dbReference type="PROSITE-ProRule" id="PRU01091"/>
    </source>
</evidence>
<dbReference type="InterPro" id="IPR002182">
    <property type="entry name" value="NB-ARC"/>
</dbReference>
<dbReference type="Gene3D" id="1.25.40.10">
    <property type="entry name" value="Tetratricopeptide repeat domain"/>
    <property type="match status" value="2"/>
</dbReference>
<accession>A0ABW7ZB08</accession>
<dbReference type="Gene3D" id="1.10.10.10">
    <property type="entry name" value="Winged helix-like DNA-binding domain superfamily/Winged helix DNA-binding domain"/>
    <property type="match status" value="2"/>
</dbReference>
<dbReference type="RefSeq" id="WP_397091488.1">
    <property type="nucleotide sequence ID" value="NZ_JBITGY010000019.1"/>
</dbReference>
<evidence type="ECO:0000256" key="1">
    <source>
        <dbReference type="ARBA" id="ARBA00005820"/>
    </source>
</evidence>
<organism evidence="7 8">
    <name type="scientific">Nonomuraea typhae</name>
    <dbReference type="NCBI Taxonomy" id="2603600"/>
    <lineage>
        <taxon>Bacteria</taxon>
        <taxon>Bacillati</taxon>
        <taxon>Actinomycetota</taxon>
        <taxon>Actinomycetes</taxon>
        <taxon>Streptosporangiales</taxon>
        <taxon>Streptosporangiaceae</taxon>
        <taxon>Nonomuraea</taxon>
    </lineage>
</organism>
<comment type="caution">
    <text evidence="7">The sequence shown here is derived from an EMBL/GenBank/DDBJ whole genome shotgun (WGS) entry which is preliminary data.</text>
</comment>
<dbReference type="SUPFAM" id="SSF46894">
    <property type="entry name" value="C-terminal effector domain of the bipartite response regulators"/>
    <property type="match status" value="1"/>
</dbReference>
<keyword evidence="4" id="KW-0804">Transcription</keyword>
<feature type="DNA-binding region" description="OmpR/PhoB-type" evidence="5">
    <location>
        <begin position="1"/>
        <end position="101"/>
    </location>
</feature>
<dbReference type="PANTHER" id="PTHR35807">
    <property type="entry name" value="TRANSCRIPTIONAL REGULATOR REDD-RELATED"/>
    <property type="match status" value="1"/>
</dbReference>
<feature type="domain" description="OmpR/PhoB-type" evidence="6">
    <location>
        <begin position="1"/>
        <end position="101"/>
    </location>
</feature>
<dbReference type="SUPFAM" id="SSF48452">
    <property type="entry name" value="TPR-like"/>
    <property type="match status" value="2"/>
</dbReference>
<proteinExistence type="inferred from homology"/>
<reference evidence="7 8" key="1">
    <citation type="submission" date="2024-10" db="EMBL/GenBank/DDBJ databases">
        <title>The Natural Products Discovery Center: Release of the First 8490 Sequenced Strains for Exploring Actinobacteria Biosynthetic Diversity.</title>
        <authorList>
            <person name="Kalkreuter E."/>
            <person name="Kautsar S.A."/>
            <person name="Yang D."/>
            <person name="Bader C.D."/>
            <person name="Teijaro C.N."/>
            <person name="Fluegel L."/>
            <person name="Davis C.M."/>
            <person name="Simpson J.R."/>
            <person name="Lauterbach L."/>
            <person name="Steele A.D."/>
            <person name="Gui C."/>
            <person name="Meng S."/>
            <person name="Li G."/>
            <person name="Viehrig K."/>
            <person name="Ye F."/>
            <person name="Su P."/>
            <person name="Kiefer A.F."/>
            <person name="Nichols A."/>
            <person name="Cepeda A.J."/>
            <person name="Yan W."/>
            <person name="Fan B."/>
            <person name="Jiang Y."/>
            <person name="Adhikari A."/>
            <person name="Zheng C.-J."/>
            <person name="Schuster L."/>
            <person name="Cowan T.M."/>
            <person name="Smanski M.J."/>
            <person name="Chevrette M.G."/>
            <person name="De Carvalho L.P.S."/>
            <person name="Shen B."/>
        </authorList>
    </citation>
    <scope>NUCLEOTIDE SEQUENCE [LARGE SCALE GENOMIC DNA]</scope>
    <source>
        <strain evidence="7 8">NPDC050545</strain>
    </source>
</reference>
<keyword evidence="2" id="KW-0805">Transcription regulation</keyword>
<comment type="similarity">
    <text evidence="1">Belongs to the AfsR/DnrI/RedD regulatory family.</text>
</comment>
<dbReference type="Proteomes" id="UP001612741">
    <property type="component" value="Unassembled WGS sequence"/>
</dbReference>
<evidence type="ECO:0000256" key="3">
    <source>
        <dbReference type="ARBA" id="ARBA00023125"/>
    </source>
</evidence>
<dbReference type="InterPro" id="IPR005158">
    <property type="entry name" value="BTAD"/>
</dbReference>
<name>A0ABW7ZB08_9ACTN</name>
<dbReference type="PROSITE" id="PS51755">
    <property type="entry name" value="OMPR_PHOB"/>
    <property type="match status" value="1"/>
</dbReference>
<evidence type="ECO:0000313" key="8">
    <source>
        <dbReference type="Proteomes" id="UP001612741"/>
    </source>
</evidence>
<dbReference type="EMBL" id="JBITGY010000019">
    <property type="protein sequence ID" value="MFI6505358.1"/>
    <property type="molecule type" value="Genomic_DNA"/>
</dbReference>
<dbReference type="SUPFAM" id="SSF52540">
    <property type="entry name" value="P-loop containing nucleoside triphosphate hydrolases"/>
    <property type="match status" value="1"/>
</dbReference>
<evidence type="ECO:0000256" key="2">
    <source>
        <dbReference type="ARBA" id="ARBA00023015"/>
    </source>
</evidence>
<protein>
    <submittedName>
        <fullName evidence="7">BTAD domain-containing putative transcriptional regulator</fullName>
    </submittedName>
</protein>